<dbReference type="Pfam" id="PF14843">
    <property type="entry name" value="GF_recep_IV"/>
    <property type="match status" value="2"/>
</dbReference>
<dbReference type="InterPro" id="IPR000719">
    <property type="entry name" value="Prot_kinase_dom"/>
</dbReference>
<evidence type="ECO:0000256" key="5">
    <source>
        <dbReference type="ARBA" id="ARBA00022692"/>
    </source>
</evidence>
<evidence type="ECO:0000256" key="3">
    <source>
        <dbReference type="ARBA" id="ARBA00022553"/>
    </source>
</evidence>
<keyword evidence="6 15" id="KW-0547">Nucleotide-binding</keyword>
<dbReference type="SUPFAM" id="SSF57184">
    <property type="entry name" value="Growth factor receptor domain"/>
    <property type="match status" value="4"/>
</dbReference>
<keyword evidence="5 17" id="KW-0812">Transmembrane</keyword>
<evidence type="ECO:0000256" key="12">
    <source>
        <dbReference type="ARBA" id="ARBA00023170"/>
    </source>
</evidence>
<dbReference type="PROSITE" id="PS00109">
    <property type="entry name" value="PROTEIN_KINASE_TYR"/>
    <property type="match status" value="1"/>
</dbReference>
<feature type="region of interest" description="Disordered" evidence="16">
    <location>
        <begin position="1336"/>
        <end position="1417"/>
    </location>
</feature>
<feature type="compositionally biased region" description="Polar residues" evidence="16">
    <location>
        <begin position="1347"/>
        <end position="1356"/>
    </location>
</feature>
<dbReference type="InterPro" id="IPR001245">
    <property type="entry name" value="Ser-Thr/Tyr_kinase_cat_dom"/>
</dbReference>
<dbReference type="Proteomes" id="UP001152320">
    <property type="component" value="Chromosome 23"/>
</dbReference>
<organism evidence="19 20">
    <name type="scientific">Holothuria leucospilota</name>
    <name type="common">Black long sea cucumber</name>
    <name type="synonym">Mertensiothuria leucospilota</name>
    <dbReference type="NCBI Taxonomy" id="206669"/>
    <lineage>
        <taxon>Eukaryota</taxon>
        <taxon>Metazoa</taxon>
        <taxon>Echinodermata</taxon>
        <taxon>Eleutherozoa</taxon>
        <taxon>Echinozoa</taxon>
        <taxon>Holothuroidea</taxon>
        <taxon>Aspidochirotacea</taxon>
        <taxon>Aspidochirotida</taxon>
        <taxon>Holothuriidae</taxon>
        <taxon>Holothuria</taxon>
    </lineage>
</organism>
<keyword evidence="10 17" id="KW-0472">Membrane</keyword>
<dbReference type="InterPro" id="IPR006212">
    <property type="entry name" value="Furin_repeat"/>
</dbReference>
<keyword evidence="3" id="KW-0597">Phosphoprotein</keyword>
<comment type="catalytic activity">
    <reaction evidence="14">
        <text>L-tyrosyl-[protein] + ATP = O-phospho-L-tyrosyl-[protein] + ADP + H(+)</text>
        <dbReference type="Rhea" id="RHEA:10596"/>
        <dbReference type="Rhea" id="RHEA-COMP:10136"/>
        <dbReference type="Rhea" id="RHEA-COMP:20101"/>
        <dbReference type="ChEBI" id="CHEBI:15378"/>
        <dbReference type="ChEBI" id="CHEBI:30616"/>
        <dbReference type="ChEBI" id="CHEBI:46858"/>
        <dbReference type="ChEBI" id="CHEBI:61978"/>
        <dbReference type="ChEBI" id="CHEBI:456216"/>
        <dbReference type="EC" id="2.7.10.1"/>
    </reaction>
</comment>
<feature type="domain" description="Protein kinase" evidence="18">
    <location>
        <begin position="1012"/>
        <end position="1279"/>
    </location>
</feature>
<dbReference type="InterPro" id="IPR008266">
    <property type="entry name" value="Tyr_kinase_AS"/>
</dbReference>
<dbReference type="InterPro" id="IPR032778">
    <property type="entry name" value="GF_recep_IV"/>
</dbReference>
<evidence type="ECO:0000256" key="15">
    <source>
        <dbReference type="PROSITE-ProRule" id="PRU10141"/>
    </source>
</evidence>
<keyword evidence="13" id="KW-0325">Glycoprotein</keyword>
<proteinExistence type="predicted"/>
<protein>
    <recommendedName>
        <fullName evidence="2">receptor protein-tyrosine kinase</fullName>
        <ecNumber evidence="2">2.7.10.1</ecNumber>
    </recommendedName>
</protein>
<dbReference type="CDD" id="cd05057">
    <property type="entry name" value="PTKc_EGFR_like"/>
    <property type="match status" value="1"/>
</dbReference>
<evidence type="ECO:0000256" key="14">
    <source>
        <dbReference type="ARBA" id="ARBA00051243"/>
    </source>
</evidence>
<evidence type="ECO:0000256" key="4">
    <source>
        <dbReference type="ARBA" id="ARBA00022679"/>
    </source>
</evidence>
<evidence type="ECO:0000259" key="18">
    <source>
        <dbReference type="PROSITE" id="PS50011"/>
    </source>
</evidence>
<dbReference type="InterPro" id="IPR020635">
    <property type="entry name" value="Tyr_kinase_cat_dom"/>
</dbReference>
<dbReference type="CDD" id="cd00064">
    <property type="entry name" value="FU"/>
    <property type="match status" value="4"/>
</dbReference>
<evidence type="ECO:0000256" key="17">
    <source>
        <dbReference type="SAM" id="Phobius"/>
    </source>
</evidence>
<dbReference type="InterPro" id="IPR009030">
    <property type="entry name" value="Growth_fac_rcpt_cys_sf"/>
</dbReference>
<dbReference type="Pfam" id="PF07714">
    <property type="entry name" value="PK_Tyr_Ser-Thr"/>
    <property type="match status" value="1"/>
</dbReference>
<dbReference type="GO" id="GO:0043066">
    <property type="term" value="P:negative regulation of apoptotic process"/>
    <property type="evidence" value="ECO:0007669"/>
    <property type="project" value="TreeGrafter"/>
</dbReference>
<dbReference type="PRINTS" id="PR00109">
    <property type="entry name" value="TYRKINASE"/>
</dbReference>
<dbReference type="InterPro" id="IPR006211">
    <property type="entry name" value="Furin-like_Cys-rich_dom"/>
</dbReference>
<keyword evidence="4" id="KW-0808">Transferase</keyword>
<comment type="subcellular location">
    <subcellularLocation>
        <location evidence="1">Membrane</location>
        <topology evidence="1">Single-pass type I membrane protein</topology>
    </subcellularLocation>
</comment>
<dbReference type="OrthoDB" id="6219513at2759"/>
<evidence type="ECO:0000256" key="2">
    <source>
        <dbReference type="ARBA" id="ARBA00011902"/>
    </source>
</evidence>
<dbReference type="PANTHER" id="PTHR24416">
    <property type="entry name" value="TYROSINE-PROTEIN KINASE RECEPTOR"/>
    <property type="match status" value="1"/>
</dbReference>
<keyword evidence="12 19" id="KW-0675">Receptor</keyword>
<keyword evidence="8 15" id="KW-0067">ATP-binding</keyword>
<dbReference type="FunFam" id="2.10.220.10:FF:000001">
    <property type="entry name" value="Receptor protein-tyrosine kinase"/>
    <property type="match status" value="1"/>
</dbReference>
<dbReference type="GO" id="GO:0043235">
    <property type="term" value="C:receptor complex"/>
    <property type="evidence" value="ECO:0007669"/>
    <property type="project" value="TreeGrafter"/>
</dbReference>
<evidence type="ECO:0000256" key="9">
    <source>
        <dbReference type="ARBA" id="ARBA00022989"/>
    </source>
</evidence>
<dbReference type="SMART" id="SM00261">
    <property type="entry name" value="FU"/>
    <property type="match status" value="8"/>
</dbReference>
<feature type="binding site" evidence="15">
    <location>
        <position position="1046"/>
    </location>
    <ligand>
        <name>ATP</name>
        <dbReference type="ChEBI" id="CHEBI:30616"/>
    </ligand>
</feature>
<dbReference type="PROSITE" id="PS00107">
    <property type="entry name" value="PROTEIN_KINASE_ATP"/>
    <property type="match status" value="1"/>
</dbReference>
<dbReference type="EC" id="2.7.10.1" evidence="2"/>
<keyword evidence="20" id="KW-1185">Reference proteome</keyword>
<dbReference type="Gene3D" id="3.80.20.20">
    <property type="entry name" value="Receptor L-domain"/>
    <property type="match status" value="2"/>
</dbReference>
<evidence type="ECO:0000256" key="10">
    <source>
        <dbReference type="ARBA" id="ARBA00023136"/>
    </source>
</evidence>
<name>A0A9Q1BAC9_HOLLE</name>
<feature type="transmembrane region" description="Helical" evidence="17">
    <location>
        <begin position="942"/>
        <end position="964"/>
    </location>
</feature>
<reference evidence="19" key="1">
    <citation type="submission" date="2021-10" db="EMBL/GenBank/DDBJ databases">
        <title>Tropical sea cucumber genome reveals ecological adaptation and Cuvierian tubules defense mechanism.</title>
        <authorList>
            <person name="Chen T."/>
        </authorList>
    </citation>
    <scope>NUCLEOTIDE SEQUENCE</scope>
    <source>
        <strain evidence="19">Nanhai2018</strain>
        <tissue evidence="19">Muscle</tissue>
    </source>
</reference>
<dbReference type="GO" id="GO:0008284">
    <property type="term" value="P:positive regulation of cell population proliferation"/>
    <property type="evidence" value="ECO:0007669"/>
    <property type="project" value="TreeGrafter"/>
</dbReference>
<sequence>MTLFSPKRTSKMYLTQRHRCRNDRYADALTCAIEPFHHISEPWNANQLFPSLNIRWKQKHLSVLLFLFILISFQFSSEVNGYKMPDGVCTGTEWGLSRPTNDDEIDRHYNDLKKRYTNCTYVEGNLEITWLKDRAYDLSFLSDITEVTGCITVLFTYVDVIPLTSLRVIRGKTMCKEKYALYVALNYHTEVESGLTQLQMPNLNEIVRGEVLFLHNDRLCYPMTINWDDFRTGGLKPQFNYTQNHVDCSHEDYRCHESCESGSCWGSGPDMCQQLTLLNCSQTCDYRCRGPSPADCCHGSCAAGCFDSSPTGCHACLHFSNGDECVPQCPPRTIYDSNKYQTKINPNFKYSYGFLCVDECPENVVINEDNCVKHCPDGKMERNGMCEECADPCVEEKVCEHTAQNILYREDFDDGKLTNCTIIKGNLVIASTTFNGDVYQGLSPIEEGQLNEFVTVREITGFLSIQAPLRNLDGLSFFRNLKIIHGRDLYSSKASLTIGPTNLQSLTLQKLKTIGAGDVYIKDNPNLCYVNQRLFENIMPGEGEVVIQNNKNPESCVTEGLVCHSQCQDGEGCWGPSPTQCSRCANAIYDDTCIPSCQNNNFNFSLYVATSASEENPVDQCAKCHEECYHGCFGPGAQDCVADPVSGRKCKNAQDGISCVRGCPEDKYKTEDNTCMNCHSNCKDGCSGPNNNIGEGACVKCHFVKLDRNSDVIQCLPKNATCESDSFQDRRPTGTGNKDPLSGSQICQLCHQECVGCVFSGPTWCKDCLNFKRNEYCVSQCDYDEYANENRTCLPCHSECEGCTGGSNKDCNSCRSLYVTDEDTNTTTCFGKCPSEYPARFNYECLKHCPENYFEKNKKCIKCHDQCRGGCTDDTSSSCLECRFYNQSGVCLEKCNKGWQPNANHTCVAISIGGICILSDCIVYFKMLWCPLLLSFETCQQLVSHSVLVFFVLIVLVLVCFVVYKTKSKETVYVDYTSNIVSMILSGSKKPTTPSGVSPNQAILTIIKETQLKRGTVLGSGAFGTVYKGLWIPEGEQKIRIPVAIKILRDVSSQAAEEFLEEAKVMASVDHPCLLRLLCVCMAGEITLITQLMPLGALLDYIRQHKEKVGSHHLLRWSHQIAEGMVYLEEHHLIHRDLAARNVLVQTPAQVKITDFGLAKFLNVDENVYKAQGGKMPIKWLALESIQYRRFSHKSDVWSFGVTLWEIMTFGGKPYDGVKARDVPELLVKGERLQQPPICTIDVYMLMVKCWLEDDNSRPSFKQLSDELKSMLLDPQRYLVVQHDSESEALPSPNPSDFYKSLLSEGMEGADPELLMDAEEYLQPMGQMKENYTYQPSQGFAFPPNSHGVTPSTNGYPMSPTYPVSPGAQSVQGKNPRKDSTLTRYSQDPIVAKQYERQQSNRSAEGDANNDEYLTPDVGLQETYQPLLKDEIIPAETEEPHYQNEQMEPMLPRQDAYLPLADDAPTGIAVDNLEYLAVLGSGPQEEDVWSPREIVPPNGILPYKNGMTDNLSNSTPFLHNPKSPLPYDPRLNRMYSTPAPYSVPDHDYINDIKVGGGGESTV</sequence>
<evidence type="ECO:0000313" key="20">
    <source>
        <dbReference type="Proteomes" id="UP001152320"/>
    </source>
</evidence>
<evidence type="ECO:0000256" key="6">
    <source>
        <dbReference type="ARBA" id="ARBA00022741"/>
    </source>
</evidence>
<dbReference type="Pfam" id="PF00757">
    <property type="entry name" value="Furin-like"/>
    <property type="match status" value="1"/>
</dbReference>
<dbReference type="FunFam" id="1.10.510.10:FF:000027">
    <property type="entry name" value="Receptor protein-tyrosine kinase"/>
    <property type="match status" value="1"/>
</dbReference>
<evidence type="ECO:0000256" key="8">
    <source>
        <dbReference type="ARBA" id="ARBA00022840"/>
    </source>
</evidence>
<dbReference type="PANTHER" id="PTHR24416:SF566">
    <property type="entry name" value="EPIDERMAL GROWTH FACTOR RECEPTOR"/>
    <property type="match status" value="1"/>
</dbReference>
<dbReference type="InterPro" id="IPR050122">
    <property type="entry name" value="RTK"/>
</dbReference>
<evidence type="ECO:0000313" key="19">
    <source>
        <dbReference type="EMBL" id="KAJ8019415.1"/>
    </source>
</evidence>
<comment type="caution">
    <text evidence="19">The sequence shown here is derived from an EMBL/GenBank/DDBJ whole genome shotgun (WGS) entry which is preliminary data.</text>
</comment>
<dbReference type="GO" id="GO:0022008">
    <property type="term" value="P:neurogenesis"/>
    <property type="evidence" value="ECO:0007669"/>
    <property type="project" value="TreeGrafter"/>
</dbReference>
<gene>
    <name evidence="19" type="ORF">HOLleu_40999</name>
</gene>
<evidence type="ECO:0000256" key="7">
    <source>
        <dbReference type="ARBA" id="ARBA00022777"/>
    </source>
</evidence>
<dbReference type="Gene3D" id="2.10.220.10">
    <property type="entry name" value="Hormone Receptor, Insulin-like Growth Factor Receptor 1, Chain A, domain 2"/>
    <property type="match status" value="4"/>
</dbReference>
<dbReference type="InterPro" id="IPR017441">
    <property type="entry name" value="Protein_kinase_ATP_BS"/>
</dbReference>
<dbReference type="Gene3D" id="3.30.200.20">
    <property type="entry name" value="Phosphorylase Kinase, domain 1"/>
    <property type="match status" value="1"/>
</dbReference>
<dbReference type="PROSITE" id="PS50011">
    <property type="entry name" value="PROTEIN_KINASE_DOM"/>
    <property type="match status" value="1"/>
</dbReference>
<evidence type="ECO:0000256" key="11">
    <source>
        <dbReference type="ARBA" id="ARBA00023137"/>
    </source>
</evidence>
<dbReference type="SMART" id="SM00219">
    <property type="entry name" value="TyrKc"/>
    <property type="match status" value="1"/>
</dbReference>
<accession>A0A9Q1BAC9</accession>
<dbReference type="GO" id="GO:0005524">
    <property type="term" value="F:ATP binding"/>
    <property type="evidence" value="ECO:0007669"/>
    <property type="project" value="UniProtKB-UniRule"/>
</dbReference>
<dbReference type="Pfam" id="PF01030">
    <property type="entry name" value="Recep_L_domain"/>
    <property type="match status" value="2"/>
</dbReference>
<evidence type="ECO:0000256" key="13">
    <source>
        <dbReference type="ARBA" id="ARBA00023180"/>
    </source>
</evidence>
<dbReference type="GO" id="GO:0004714">
    <property type="term" value="F:transmembrane receptor protein tyrosine kinase activity"/>
    <property type="evidence" value="ECO:0007669"/>
    <property type="project" value="UniProtKB-EC"/>
</dbReference>
<dbReference type="InterPro" id="IPR036941">
    <property type="entry name" value="Rcpt_L-dom_sf"/>
</dbReference>
<dbReference type="Gene3D" id="1.10.510.10">
    <property type="entry name" value="Transferase(Phosphotransferase) domain 1"/>
    <property type="match status" value="1"/>
</dbReference>
<dbReference type="EMBL" id="JAIZAY010000023">
    <property type="protein sequence ID" value="KAJ8019415.1"/>
    <property type="molecule type" value="Genomic_DNA"/>
</dbReference>
<evidence type="ECO:0000256" key="1">
    <source>
        <dbReference type="ARBA" id="ARBA00004479"/>
    </source>
</evidence>
<dbReference type="GO" id="GO:0009925">
    <property type="term" value="C:basal plasma membrane"/>
    <property type="evidence" value="ECO:0007669"/>
    <property type="project" value="TreeGrafter"/>
</dbReference>
<dbReference type="GO" id="GO:0038127">
    <property type="term" value="P:ERBB signaling pathway"/>
    <property type="evidence" value="ECO:0007669"/>
    <property type="project" value="UniProtKB-ARBA"/>
</dbReference>
<evidence type="ECO:0000256" key="16">
    <source>
        <dbReference type="SAM" id="MobiDB-lite"/>
    </source>
</evidence>
<dbReference type="SUPFAM" id="SSF56112">
    <property type="entry name" value="Protein kinase-like (PK-like)"/>
    <property type="match status" value="1"/>
</dbReference>
<keyword evidence="9 17" id="KW-1133">Transmembrane helix</keyword>
<keyword evidence="11" id="KW-0829">Tyrosine-protein kinase</keyword>
<dbReference type="InterPro" id="IPR011009">
    <property type="entry name" value="Kinase-like_dom_sf"/>
</dbReference>
<dbReference type="InterPro" id="IPR000494">
    <property type="entry name" value="Rcpt_L-dom"/>
</dbReference>
<keyword evidence="7" id="KW-0418">Kinase</keyword>
<dbReference type="SUPFAM" id="SSF52058">
    <property type="entry name" value="L domain-like"/>
    <property type="match status" value="2"/>
</dbReference>